<dbReference type="Pfam" id="PF20091">
    <property type="entry name" value="Abhydrolase_10"/>
    <property type="match status" value="1"/>
</dbReference>
<proteinExistence type="predicted"/>
<dbReference type="AlphaFoldDB" id="A0A059FIX6"/>
<sequence>MKNVFGRRQILKACAPVIAALSWVSACTQMPAPAPAVEQIAMTGPMTGGDKGWIYRAPVLDLDALGYVMEEYLVSGDARSFKLVEGAQARFDGGWQTEVADTAPFTTRIFVLRPADPKDYNGVLLAHWQNVSAGFENGGPSGEEILGGYAWMGVSAQAMGIYGRPGTEQFSLKQWDPARYGSLDHPGDAYSYDIYTKAVSSALERSASEQAGPLGGLKTDTVIAVGGSQSAWRLASYINGVHPHTQVFDGFLLLAHFGLASPEELSSAELFDFSGGGKNARWSQIADRGDVPVLVIDTQAEAVMHYPARQTDTDSFRLWEVAGAPHTPPSTIEQKELSVARDGIPSQDDSGRNIVEWDYVKDAGIRALVKWIRAGEAPAKFEPIEVEMTSRGPSYVTDELGNVKGGIRPPEVEVAVGVHTAGLPQPNLLGRSELFDKARLVELHGSRGNFIAAWNRSVETLSQQGLLLPVQADTLRQRANAFWPED</sequence>
<evidence type="ECO:0000313" key="4">
    <source>
        <dbReference type="Proteomes" id="UP000025061"/>
    </source>
</evidence>
<evidence type="ECO:0000313" key="3">
    <source>
        <dbReference type="EMBL" id="KCZ90542.1"/>
    </source>
</evidence>
<protein>
    <submittedName>
        <fullName evidence="3">Putative lipoprotein</fullName>
    </submittedName>
</protein>
<evidence type="ECO:0000259" key="2">
    <source>
        <dbReference type="Pfam" id="PF20091"/>
    </source>
</evidence>
<evidence type="ECO:0000256" key="1">
    <source>
        <dbReference type="SAM" id="SignalP"/>
    </source>
</evidence>
<feature type="chain" id="PRO_5001572984" evidence="1">
    <location>
        <begin position="27"/>
        <end position="486"/>
    </location>
</feature>
<dbReference type="PATRIC" id="fig|1280951.3.peg.2704"/>
<dbReference type="PROSITE" id="PS51318">
    <property type="entry name" value="TAT"/>
    <property type="match status" value="1"/>
</dbReference>
<keyword evidence="4" id="KW-1185">Reference proteome</keyword>
<feature type="signal peptide" evidence="1">
    <location>
        <begin position="1"/>
        <end position="26"/>
    </location>
</feature>
<name>A0A059FIX6_9PROT</name>
<dbReference type="PROSITE" id="PS51257">
    <property type="entry name" value="PROKAR_LIPOPROTEIN"/>
    <property type="match status" value="1"/>
</dbReference>
<gene>
    <name evidence="3" type="ORF">HHI_13425</name>
</gene>
<dbReference type="EMBL" id="ARYI01000012">
    <property type="protein sequence ID" value="KCZ90542.1"/>
    <property type="molecule type" value="Genomic_DNA"/>
</dbReference>
<keyword evidence="3" id="KW-0449">Lipoprotein</keyword>
<accession>A0A059FIX6</accession>
<dbReference type="InterPro" id="IPR006311">
    <property type="entry name" value="TAT_signal"/>
</dbReference>
<comment type="caution">
    <text evidence="3">The sequence shown here is derived from an EMBL/GenBank/DDBJ whole genome shotgun (WGS) entry which is preliminary data.</text>
</comment>
<dbReference type="InterPro" id="IPR045394">
    <property type="entry name" value="Abhydrolase_dom"/>
</dbReference>
<reference evidence="3 4" key="1">
    <citation type="submission" date="2013-04" db="EMBL/GenBank/DDBJ databases">
        <title>Hyphomonas hirschiana VP5 Genome Sequencing.</title>
        <authorList>
            <person name="Lai Q."/>
            <person name="Shao Z."/>
        </authorList>
    </citation>
    <scope>NUCLEOTIDE SEQUENCE [LARGE SCALE GENOMIC DNA]</scope>
    <source>
        <strain evidence="3 4">VP5</strain>
    </source>
</reference>
<dbReference type="Proteomes" id="UP000025061">
    <property type="component" value="Unassembled WGS sequence"/>
</dbReference>
<organism evidence="3 4">
    <name type="scientific">Hyphomonas hirschiana VP5</name>
    <dbReference type="NCBI Taxonomy" id="1280951"/>
    <lineage>
        <taxon>Bacteria</taxon>
        <taxon>Pseudomonadati</taxon>
        <taxon>Pseudomonadota</taxon>
        <taxon>Alphaproteobacteria</taxon>
        <taxon>Hyphomonadales</taxon>
        <taxon>Hyphomonadaceae</taxon>
        <taxon>Hyphomonas</taxon>
    </lineage>
</organism>
<keyword evidence="1" id="KW-0732">Signal</keyword>
<feature type="domain" description="Alpha/beta hydrolase" evidence="2">
    <location>
        <begin position="43"/>
        <end position="475"/>
    </location>
</feature>